<evidence type="ECO:0000313" key="3">
    <source>
        <dbReference type="EMBL" id="CAG8977356.1"/>
    </source>
</evidence>
<evidence type="ECO:0008006" key="5">
    <source>
        <dbReference type="Google" id="ProtNLM"/>
    </source>
</evidence>
<evidence type="ECO:0000256" key="2">
    <source>
        <dbReference type="SAM" id="SignalP"/>
    </source>
</evidence>
<keyword evidence="4" id="KW-1185">Reference proteome</keyword>
<dbReference type="PANTHER" id="PTHR37842:SF2">
    <property type="entry name" value="GYLCOSYL HYDROLASE 115 C-TERMINAL DOMAIN-CONTAINING PROTEIN"/>
    <property type="match status" value="1"/>
</dbReference>
<comment type="caution">
    <text evidence="3">The sequence shown here is derived from an EMBL/GenBank/DDBJ whole genome shotgun (WGS) entry which is preliminary data.</text>
</comment>
<dbReference type="PANTHER" id="PTHR37842">
    <property type="match status" value="1"/>
</dbReference>
<dbReference type="InterPro" id="IPR042301">
    <property type="entry name" value="GH115_sf"/>
</dbReference>
<keyword evidence="2" id="KW-0732">Signal</keyword>
<sequence length="565" mass="63170">MAVLSFLSVTFCYIAYALALGQTPIISFTGGTLQLAGGTSTANLILSTGDFKGVQRAGADLAGLASALVMAGSDKRGSIYGIYDISEQIGISPWYWFADVATSPQANIYALDTVKTQGPPSVKYRGIFLNDEQTALTNWVNQKYGGYNSKFYVNVFELLLRLRANYLRPTMWDSMFNLDDAKNPQLADEYGIVMGTSHTEPLTRATKEQSRYMSGKWDWASNKNNVIKFLTDGAKRAKPYEVVYTMGMRGIGDEASPTLSSSSLADVIKSQQSILSSNVNVNLSQVPQMWCLYKEVGGYYQADLKVPDDITLLWSDDNNGNMQRLPIASEVSRQAGAGVYYHFDYVGDPRNYKWINTISLEKTWEQIHLTYEYNARQIWIVNVGDLKPLVDMAYDMTQYTEPKSSQIWLSKWATREWGATVSEATASVVDRYGQYANRRKYELLDASIYSIVNYDEGDIILNQWKVLASDAQAIYDKLSIAAQPSFFEMVLHPVKAGYILHQLYIATAKNNLWAGQGRVTAETQGSIAVSAYAADSALASTYHNLLNGKWNHMMDQTHIGYTNWQ</sequence>
<feature type="chain" id="PRO_5040336569" description="Glycoside hydrolase family 115 protein" evidence="2">
    <location>
        <begin position="20"/>
        <end position="565"/>
    </location>
</feature>
<dbReference type="GO" id="GO:0016787">
    <property type="term" value="F:hydrolase activity"/>
    <property type="evidence" value="ECO:0007669"/>
    <property type="project" value="UniProtKB-KW"/>
</dbReference>
<organism evidence="3 4">
    <name type="scientific">Hymenoscyphus albidus</name>
    <dbReference type="NCBI Taxonomy" id="595503"/>
    <lineage>
        <taxon>Eukaryota</taxon>
        <taxon>Fungi</taxon>
        <taxon>Dikarya</taxon>
        <taxon>Ascomycota</taxon>
        <taxon>Pezizomycotina</taxon>
        <taxon>Leotiomycetes</taxon>
        <taxon>Helotiales</taxon>
        <taxon>Helotiaceae</taxon>
        <taxon>Hymenoscyphus</taxon>
    </lineage>
</organism>
<proteinExistence type="predicted"/>
<name>A0A9N9Q813_9HELO</name>
<keyword evidence="1" id="KW-0378">Hydrolase</keyword>
<dbReference type="Proteomes" id="UP000701801">
    <property type="component" value="Unassembled WGS sequence"/>
</dbReference>
<dbReference type="InterPro" id="IPR031924">
    <property type="entry name" value="GH115"/>
</dbReference>
<dbReference type="Gene3D" id="1.20.58.2150">
    <property type="match status" value="1"/>
</dbReference>
<dbReference type="Gene3D" id="3.20.20.520">
    <property type="entry name" value="Glycosyl hydrolase family 115"/>
    <property type="match status" value="1"/>
</dbReference>
<protein>
    <recommendedName>
        <fullName evidence="5">Glycoside hydrolase family 115 protein</fullName>
    </recommendedName>
</protein>
<dbReference type="OrthoDB" id="4849794at2759"/>
<evidence type="ECO:0000256" key="1">
    <source>
        <dbReference type="ARBA" id="ARBA00022801"/>
    </source>
</evidence>
<accession>A0A9N9Q813</accession>
<dbReference type="Pfam" id="PF15979">
    <property type="entry name" value="Glyco_hydro_115"/>
    <property type="match status" value="1"/>
</dbReference>
<dbReference type="InterPro" id="IPR029018">
    <property type="entry name" value="Hex-like_dom2"/>
</dbReference>
<dbReference type="AlphaFoldDB" id="A0A9N9Q813"/>
<dbReference type="Gene3D" id="3.30.379.10">
    <property type="entry name" value="Chitobiase/beta-hexosaminidase domain 2-like"/>
    <property type="match status" value="1"/>
</dbReference>
<gene>
    <name evidence="3" type="ORF">HYALB_00011371</name>
</gene>
<feature type="signal peptide" evidence="2">
    <location>
        <begin position="1"/>
        <end position="19"/>
    </location>
</feature>
<reference evidence="3" key="1">
    <citation type="submission" date="2021-07" db="EMBL/GenBank/DDBJ databases">
        <authorList>
            <person name="Durling M."/>
        </authorList>
    </citation>
    <scope>NUCLEOTIDE SEQUENCE</scope>
</reference>
<dbReference type="EMBL" id="CAJVRM010000215">
    <property type="protein sequence ID" value="CAG8977356.1"/>
    <property type="molecule type" value="Genomic_DNA"/>
</dbReference>
<evidence type="ECO:0000313" key="4">
    <source>
        <dbReference type="Proteomes" id="UP000701801"/>
    </source>
</evidence>